<dbReference type="PANTHER" id="PTHR12215:SF10">
    <property type="entry name" value="L-AMINOADIPATE-SEMIALDEHYDE DEHYDROGENASE-PHOSPHOPANTETHEINYL TRANSFERASE"/>
    <property type="match status" value="1"/>
</dbReference>
<evidence type="ECO:0000256" key="12">
    <source>
        <dbReference type="ARBA" id="ARBA00033443"/>
    </source>
</evidence>
<dbReference type="EMBL" id="JANPWB010000012">
    <property type="protein sequence ID" value="KAJ1113572.1"/>
    <property type="molecule type" value="Genomic_DNA"/>
</dbReference>
<feature type="domain" description="4'-phosphopantetheinyl transferase N-terminal" evidence="16">
    <location>
        <begin position="9"/>
        <end position="106"/>
    </location>
</feature>
<comment type="cofactor">
    <cofactor evidence="1">
        <name>Mg(2+)</name>
        <dbReference type="ChEBI" id="CHEBI:18420"/>
    </cofactor>
</comment>
<evidence type="ECO:0000256" key="10">
    <source>
        <dbReference type="ARBA" id="ARBA00022842"/>
    </source>
</evidence>
<comment type="catalytic activity">
    <reaction evidence="13">
        <text>apo-[ACP] + CoA = holo-[ACP] + adenosine 3',5'-bisphosphate + H(+)</text>
        <dbReference type="Rhea" id="RHEA:12068"/>
        <dbReference type="Rhea" id="RHEA-COMP:9685"/>
        <dbReference type="Rhea" id="RHEA-COMP:9690"/>
        <dbReference type="ChEBI" id="CHEBI:15378"/>
        <dbReference type="ChEBI" id="CHEBI:29999"/>
        <dbReference type="ChEBI" id="CHEBI:57287"/>
        <dbReference type="ChEBI" id="CHEBI:58343"/>
        <dbReference type="ChEBI" id="CHEBI:64479"/>
        <dbReference type="EC" id="2.7.8.7"/>
    </reaction>
    <physiologicalReaction direction="left-to-right" evidence="13">
        <dbReference type="Rhea" id="RHEA:12069"/>
    </physiologicalReaction>
</comment>
<evidence type="ECO:0000256" key="9">
    <source>
        <dbReference type="ARBA" id="ARBA00022723"/>
    </source>
</evidence>
<dbReference type="InterPro" id="IPR050559">
    <property type="entry name" value="P-Pant_transferase_sf"/>
</dbReference>
<dbReference type="InterPro" id="IPR008278">
    <property type="entry name" value="4-PPantetheinyl_Trfase_dom"/>
</dbReference>
<name>A0AAV7NEH4_PLEWA</name>
<keyword evidence="10" id="KW-0460">Magnesium</keyword>
<reference evidence="17" key="1">
    <citation type="journal article" date="2022" name="bioRxiv">
        <title>Sequencing and chromosome-scale assembly of the giantPleurodeles waltlgenome.</title>
        <authorList>
            <person name="Brown T."/>
            <person name="Elewa A."/>
            <person name="Iarovenko S."/>
            <person name="Subramanian E."/>
            <person name="Araus A.J."/>
            <person name="Petzold A."/>
            <person name="Susuki M."/>
            <person name="Suzuki K.-i.T."/>
            <person name="Hayashi T."/>
            <person name="Toyoda A."/>
            <person name="Oliveira C."/>
            <person name="Osipova E."/>
            <person name="Leigh N.D."/>
            <person name="Simon A."/>
            <person name="Yun M.H."/>
        </authorList>
    </citation>
    <scope>NUCLEOTIDE SEQUENCE</scope>
    <source>
        <strain evidence="17">20211129_DDA</strain>
        <tissue evidence="17">Liver</tissue>
    </source>
</reference>
<gene>
    <name evidence="17" type="ORF">NDU88_001814</name>
</gene>
<protein>
    <recommendedName>
        <fullName evidence="6">L-aminoadipate-semialdehyde dehydrogenase-phosphopantetheinyl transferase</fullName>
        <ecNumber evidence="5">2.7.8.7</ecNumber>
    </recommendedName>
    <alternativeName>
        <fullName evidence="11">4'-phosphopantetheinyl transferase</fullName>
    </alternativeName>
    <alternativeName>
        <fullName evidence="12">Alpha-aminoadipic semialdehyde dehydrogenase-phosphopantetheinyl transferase</fullName>
    </alternativeName>
</protein>
<evidence type="ECO:0000256" key="3">
    <source>
        <dbReference type="ARBA" id="ARBA00006195"/>
    </source>
</evidence>
<comment type="subunit">
    <text evidence="4">Monomer.</text>
</comment>
<evidence type="ECO:0000256" key="6">
    <source>
        <dbReference type="ARBA" id="ARBA00016301"/>
    </source>
</evidence>
<organism evidence="17 18">
    <name type="scientific">Pleurodeles waltl</name>
    <name type="common">Iberian ribbed newt</name>
    <dbReference type="NCBI Taxonomy" id="8319"/>
    <lineage>
        <taxon>Eukaryota</taxon>
        <taxon>Metazoa</taxon>
        <taxon>Chordata</taxon>
        <taxon>Craniata</taxon>
        <taxon>Vertebrata</taxon>
        <taxon>Euteleostomi</taxon>
        <taxon>Amphibia</taxon>
        <taxon>Batrachia</taxon>
        <taxon>Caudata</taxon>
        <taxon>Salamandroidea</taxon>
        <taxon>Salamandridae</taxon>
        <taxon>Pleurodelinae</taxon>
        <taxon>Pleurodeles</taxon>
    </lineage>
</organism>
<evidence type="ECO:0000256" key="7">
    <source>
        <dbReference type="ARBA" id="ARBA00022490"/>
    </source>
</evidence>
<evidence type="ECO:0000256" key="5">
    <source>
        <dbReference type="ARBA" id="ARBA00013172"/>
    </source>
</evidence>
<dbReference type="GO" id="GO:0019878">
    <property type="term" value="P:lysine biosynthetic process via aminoadipic acid"/>
    <property type="evidence" value="ECO:0007669"/>
    <property type="project" value="TreeGrafter"/>
</dbReference>
<dbReference type="GO" id="GO:0000287">
    <property type="term" value="F:magnesium ion binding"/>
    <property type="evidence" value="ECO:0007669"/>
    <property type="project" value="InterPro"/>
</dbReference>
<keyword evidence="9" id="KW-0479">Metal-binding</keyword>
<evidence type="ECO:0000256" key="14">
    <source>
        <dbReference type="ARBA" id="ARBA00048794"/>
    </source>
</evidence>
<dbReference type="SUPFAM" id="SSF56214">
    <property type="entry name" value="4'-phosphopantetheinyl transferase"/>
    <property type="match status" value="2"/>
</dbReference>
<evidence type="ECO:0000259" key="16">
    <source>
        <dbReference type="Pfam" id="PF22624"/>
    </source>
</evidence>
<dbReference type="Pfam" id="PF22624">
    <property type="entry name" value="AASDHPPT_N"/>
    <property type="match status" value="1"/>
</dbReference>
<comment type="caution">
    <text evidence="17">The sequence shown here is derived from an EMBL/GenBank/DDBJ whole genome shotgun (WGS) entry which is preliminary data.</text>
</comment>
<dbReference type="InterPro" id="IPR037143">
    <property type="entry name" value="4-PPantetheinyl_Trfase_dom_sf"/>
</dbReference>
<feature type="domain" description="4'-phosphopantetheinyl transferase" evidence="15">
    <location>
        <begin position="109"/>
        <end position="195"/>
    </location>
</feature>
<evidence type="ECO:0000256" key="2">
    <source>
        <dbReference type="ARBA" id="ARBA00004514"/>
    </source>
</evidence>
<evidence type="ECO:0000256" key="1">
    <source>
        <dbReference type="ARBA" id="ARBA00001946"/>
    </source>
</evidence>
<dbReference type="FunFam" id="3.90.470.20:FF:000006">
    <property type="entry name" value="L-aminoadipate-semialdehyde dehydrogenase-phosphopantetheinyl transferase"/>
    <property type="match status" value="1"/>
</dbReference>
<keyword evidence="7" id="KW-0963">Cytoplasm</keyword>
<evidence type="ECO:0000256" key="13">
    <source>
        <dbReference type="ARBA" id="ARBA00048641"/>
    </source>
</evidence>
<dbReference type="Pfam" id="PF01648">
    <property type="entry name" value="ACPS"/>
    <property type="match status" value="1"/>
</dbReference>
<dbReference type="PANTHER" id="PTHR12215">
    <property type="entry name" value="PHOSPHOPANTETHEINE TRANSFERASE"/>
    <property type="match status" value="1"/>
</dbReference>
<evidence type="ECO:0000256" key="11">
    <source>
        <dbReference type="ARBA" id="ARBA00030484"/>
    </source>
</evidence>
<proteinExistence type="inferred from homology"/>
<keyword evidence="8" id="KW-0808">Transferase</keyword>
<dbReference type="GO" id="GO:0005829">
    <property type="term" value="C:cytosol"/>
    <property type="evidence" value="ECO:0007669"/>
    <property type="project" value="UniProtKB-SubCell"/>
</dbReference>
<evidence type="ECO:0000313" key="18">
    <source>
        <dbReference type="Proteomes" id="UP001066276"/>
    </source>
</evidence>
<dbReference type="AlphaFoldDB" id="A0AAV7NEH4"/>
<evidence type="ECO:0000313" key="17">
    <source>
        <dbReference type="EMBL" id="KAJ1113572.1"/>
    </source>
</evidence>
<evidence type="ECO:0000259" key="15">
    <source>
        <dbReference type="Pfam" id="PF01648"/>
    </source>
</evidence>
<evidence type="ECO:0000256" key="4">
    <source>
        <dbReference type="ARBA" id="ARBA00011245"/>
    </source>
</evidence>
<evidence type="ECO:0000256" key="8">
    <source>
        <dbReference type="ARBA" id="ARBA00022679"/>
    </source>
</evidence>
<keyword evidence="18" id="KW-1185">Reference proteome</keyword>
<comment type="subcellular location">
    <subcellularLocation>
        <location evidence="2">Cytoplasm</location>
        <location evidence="2">Cytosol</location>
    </subcellularLocation>
</comment>
<dbReference type="Gene3D" id="3.90.470.20">
    <property type="entry name" value="4'-phosphopantetheinyl transferase domain"/>
    <property type="match status" value="2"/>
</dbReference>
<comment type="catalytic activity">
    <reaction evidence="14">
        <text>apo-[ACP] + acetyl-CoA = acetyl-[ACP] + adenosine 3',5'-bisphosphate + H(+)</text>
        <dbReference type="Rhea" id="RHEA:46564"/>
        <dbReference type="Rhea" id="RHEA-COMP:9621"/>
        <dbReference type="Rhea" id="RHEA-COMP:9690"/>
        <dbReference type="ChEBI" id="CHEBI:15378"/>
        <dbReference type="ChEBI" id="CHEBI:29999"/>
        <dbReference type="ChEBI" id="CHEBI:57288"/>
        <dbReference type="ChEBI" id="CHEBI:58343"/>
        <dbReference type="ChEBI" id="CHEBI:78446"/>
    </reaction>
    <physiologicalReaction direction="left-to-right" evidence="14">
        <dbReference type="Rhea" id="RHEA:46565"/>
    </physiologicalReaction>
</comment>
<dbReference type="Proteomes" id="UP001066276">
    <property type="component" value="Chromosome 8"/>
</dbReference>
<dbReference type="EC" id="2.7.8.7" evidence="5"/>
<dbReference type="InterPro" id="IPR055066">
    <property type="entry name" value="AASDHPPT_N"/>
</dbReference>
<sequence length="300" mass="34159">MRWAFGCGAWTPGRAQWLQAARCVQSEEKLRIGQFVFTRDAKAAMAGRLMIRKVIADTLNIPWDEIVLQRTAKGKPFLANDVSSTFPNFSFNVSHQGDYAVLAAEHSHQVGIDVMKTDFPGSGSVEEFFRIMKRQFTETEWKSIKCVDSEWTQLHTFYRHWALKESFIKALGIGVGFNLQRIEFQPSPRQMEVGKVYKETKMLLDGEEEEGWLFEETMLDERHHVAVAVAVAIEKPNCFKEKHSHYISGGAADQMPTQFTFLTFEELVASAVPLLPEDPAYWDSFISKQETPSRQGAHST</sequence>
<dbReference type="GO" id="GO:0008897">
    <property type="term" value="F:holo-[acyl-carrier-protein] synthase activity"/>
    <property type="evidence" value="ECO:0007669"/>
    <property type="project" value="UniProtKB-EC"/>
</dbReference>
<accession>A0AAV7NEH4</accession>
<comment type="similarity">
    <text evidence="3">Belongs to the P-Pant transferase superfamily. AcpS family.</text>
</comment>